<dbReference type="EMBL" id="CASHSV030000311">
    <property type="protein sequence ID" value="CAJ2658939.1"/>
    <property type="molecule type" value="Genomic_DNA"/>
</dbReference>
<accession>A0ACB0KP07</accession>
<evidence type="ECO:0000313" key="2">
    <source>
        <dbReference type="Proteomes" id="UP001177021"/>
    </source>
</evidence>
<evidence type="ECO:0000313" key="1">
    <source>
        <dbReference type="EMBL" id="CAJ2658939.1"/>
    </source>
</evidence>
<dbReference type="Proteomes" id="UP001177021">
    <property type="component" value="Unassembled WGS sequence"/>
</dbReference>
<name>A0ACB0KP07_TRIPR</name>
<gene>
    <name evidence="1" type="ORF">MILVUS5_LOCUS25229</name>
</gene>
<keyword evidence="2" id="KW-1185">Reference proteome</keyword>
<sequence>MNKFHQARKLKKIIHPSSEITALRSQWQCCCNKVDCNKGALDEAMTGLWKRKNNIAVREENDALEKAAIVQENTREHSQSAQ</sequence>
<protein>
    <submittedName>
        <fullName evidence="1">Uncharacterized protein</fullName>
    </submittedName>
</protein>
<reference evidence="1" key="1">
    <citation type="submission" date="2023-10" db="EMBL/GenBank/DDBJ databases">
        <authorList>
            <person name="Rodriguez Cubillos JULIANA M."/>
            <person name="De Vega J."/>
        </authorList>
    </citation>
    <scope>NUCLEOTIDE SEQUENCE</scope>
</reference>
<proteinExistence type="predicted"/>
<organism evidence="1 2">
    <name type="scientific">Trifolium pratense</name>
    <name type="common">Red clover</name>
    <dbReference type="NCBI Taxonomy" id="57577"/>
    <lineage>
        <taxon>Eukaryota</taxon>
        <taxon>Viridiplantae</taxon>
        <taxon>Streptophyta</taxon>
        <taxon>Embryophyta</taxon>
        <taxon>Tracheophyta</taxon>
        <taxon>Spermatophyta</taxon>
        <taxon>Magnoliopsida</taxon>
        <taxon>eudicotyledons</taxon>
        <taxon>Gunneridae</taxon>
        <taxon>Pentapetalae</taxon>
        <taxon>rosids</taxon>
        <taxon>fabids</taxon>
        <taxon>Fabales</taxon>
        <taxon>Fabaceae</taxon>
        <taxon>Papilionoideae</taxon>
        <taxon>50 kb inversion clade</taxon>
        <taxon>NPAAA clade</taxon>
        <taxon>Hologalegina</taxon>
        <taxon>IRL clade</taxon>
        <taxon>Trifolieae</taxon>
        <taxon>Trifolium</taxon>
    </lineage>
</organism>
<comment type="caution">
    <text evidence="1">The sequence shown here is derived from an EMBL/GenBank/DDBJ whole genome shotgun (WGS) entry which is preliminary data.</text>
</comment>